<dbReference type="Proteomes" id="UP000246991">
    <property type="component" value="Unassembled WGS sequence"/>
</dbReference>
<keyword evidence="2" id="KW-1185">Reference proteome</keyword>
<feature type="non-terminal residue" evidence="1">
    <location>
        <position position="56"/>
    </location>
</feature>
<gene>
    <name evidence="1" type="ORF">C7212DRAFT_338672</name>
</gene>
<evidence type="ECO:0000313" key="1">
    <source>
        <dbReference type="EMBL" id="PWW71719.1"/>
    </source>
</evidence>
<dbReference type="EMBL" id="PYWC01000143">
    <property type="protein sequence ID" value="PWW71719.1"/>
    <property type="molecule type" value="Genomic_DNA"/>
</dbReference>
<accession>A0A317SB06</accession>
<reference evidence="1 2" key="1">
    <citation type="submission" date="2018-03" db="EMBL/GenBank/DDBJ databases">
        <title>Genomes of Pezizomycetes fungi and the evolution of truffles.</title>
        <authorList>
            <person name="Murat C."/>
            <person name="Payen T."/>
            <person name="Noel B."/>
            <person name="Kuo A."/>
            <person name="Martin F.M."/>
        </authorList>
    </citation>
    <scope>NUCLEOTIDE SEQUENCE [LARGE SCALE GENOMIC DNA]</scope>
    <source>
        <strain evidence="1">091103-1</strain>
    </source>
</reference>
<sequence length="56" mass="6609">MLFYSTSFLTLPRRLLPVIINRCTRFPDILPWCIADQVKGVNVINAWLQKDAKIYR</sequence>
<proteinExistence type="predicted"/>
<evidence type="ECO:0000313" key="2">
    <source>
        <dbReference type="Proteomes" id="UP000246991"/>
    </source>
</evidence>
<organism evidence="1 2">
    <name type="scientific">Tuber magnatum</name>
    <name type="common">white Piedmont truffle</name>
    <dbReference type="NCBI Taxonomy" id="42249"/>
    <lineage>
        <taxon>Eukaryota</taxon>
        <taxon>Fungi</taxon>
        <taxon>Dikarya</taxon>
        <taxon>Ascomycota</taxon>
        <taxon>Pezizomycotina</taxon>
        <taxon>Pezizomycetes</taxon>
        <taxon>Pezizales</taxon>
        <taxon>Tuberaceae</taxon>
        <taxon>Tuber</taxon>
    </lineage>
</organism>
<protein>
    <submittedName>
        <fullName evidence="1">Uncharacterized protein</fullName>
    </submittedName>
</protein>
<dbReference type="AlphaFoldDB" id="A0A317SB06"/>
<comment type="caution">
    <text evidence="1">The sequence shown here is derived from an EMBL/GenBank/DDBJ whole genome shotgun (WGS) entry which is preliminary data.</text>
</comment>
<name>A0A317SB06_9PEZI</name>